<dbReference type="KEGG" id="vg:5470273"/>
<accession>A7K9Y4</accession>
<gene>
    <name evidence="2" type="primary">Z724R</name>
    <name evidence="2" type="ORF">ATCV1_Z724R</name>
</gene>
<dbReference type="Pfam" id="PF25630">
    <property type="entry name" value="Phycodna_minor_capsid"/>
    <property type="match status" value="1"/>
</dbReference>
<protein>
    <submittedName>
        <fullName evidence="2">Uncharacterized protein Z724R</fullName>
    </submittedName>
</protein>
<keyword evidence="1" id="KW-0472">Membrane</keyword>
<dbReference type="RefSeq" id="YP_001427205.1">
    <property type="nucleotide sequence ID" value="NC_008724.1"/>
</dbReference>
<name>A7K9Y4_9PHYC</name>
<sequence>MKHVIPAVIVIILILAIAGIFYLKSENFADYPFKNDFMQLYYKEIAEDPAFVKEFPYWGTGSKVGLRCRKPNNEECDTMWVSGQLVAITPKLLENLKCKYGLPLKTILTRIV</sequence>
<evidence type="ECO:0000313" key="3">
    <source>
        <dbReference type="Proteomes" id="UP000202420"/>
    </source>
</evidence>
<reference evidence="2 3" key="1">
    <citation type="submission" date="2006-09" db="EMBL/GenBank/DDBJ databases">
        <title>Sequence and annotation of the 288-kb ATCV-1 virus that infects an endosymbiotic Chlorella strain of the heliozoon Acanthocystis turfacea.</title>
        <authorList>
            <person name="Fitzgerald L.A."/>
            <person name="Graves M.V."/>
            <person name="Li X."/>
            <person name="Pfitzner A.J.P."/>
            <person name="Hartigan J."/>
            <person name="Van Etten J.L."/>
        </authorList>
    </citation>
    <scope>NUCLEOTIDE SEQUENCE [LARGE SCALE GENOMIC DNA]</scope>
    <source>
        <strain evidence="2 3">ATCV-1</strain>
    </source>
</reference>
<organism evidence="2 3">
    <name type="scientific">Chlorovirus heliozoae</name>
    <dbReference type="NCBI Taxonomy" id="322019"/>
    <lineage>
        <taxon>Viruses</taxon>
        <taxon>Varidnaviria</taxon>
        <taxon>Bamfordvirae</taxon>
        <taxon>Nucleocytoviricota</taxon>
        <taxon>Megaviricetes</taxon>
        <taxon>Algavirales</taxon>
        <taxon>Phycodnaviridae</taxon>
        <taxon>Chlorovirus</taxon>
    </lineage>
</organism>
<evidence type="ECO:0000313" key="2">
    <source>
        <dbReference type="EMBL" id="ABT16858.1"/>
    </source>
</evidence>
<keyword evidence="1" id="KW-1133">Transmembrane helix</keyword>
<dbReference type="OrthoDB" id="21390at10239"/>
<dbReference type="EMBL" id="EF101928">
    <property type="protein sequence ID" value="ABT16858.1"/>
    <property type="molecule type" value="Genomic_DNA"/>
</dbReference>
<dbReference type="Proteomes" id="UP000202420">
    <property type="component" value="Segment"/>
</dbReference>
<evidence type="ECO:0000256" key="1">
    <source>
        <dbReference type="SAM" id="Phobius"/>
    </source>
</evidence>
<keyword evidence="1" id="KW-0812">Transmembrane</keyword>
<dbReference type="GeneID" id="5470273"/>
<feature type="transmembrane region" description="Helical" evidence="1">
    <location>
        <begin position="6"/>
        <end position="23"/>
    </location>
</feature>
<proteinExistence type="predicted"/>
<dbReference type="InterPro" id="IPR057922">
    <property type="entry name" value="P12/P13"/>
</dbReference>
<keyword evidence="3" id="KW-1185">Reference proteome</keyword>